<evidence type="ECO:0000313" key="1">
    <source>
        <dbReference type="EMBL" id="MPN47929.1"/>
    </source>
</evidence>
<organism evidence="1">
    <name type="scientific">bioreactor metagenome</name>
    <dbReference type="NCBI Taxonomy" id="1076179"/>
    <lineage>
        <taxon>unclassified sequences</taxon>
        <taxon>metagenomes</taxon>
        <taxon>ecological metagenomes</taxon>
    </lineage>
</organism>
<dbReference type="EMBL" id="VSSQ01109808">
    <property type="protein sequence ID" value="MPN47929.1"/>
    <property type="molecule type" value="Genomic_DNA"/>
</dbReference>
<accession>A0A645IBU1</accession>
<reference evidence="1" key="1">
    <citation type="submission" date="2019-08" db="EMBL/GenBank/DDBJ databases">
        <authorList>
            <person name="Kucharzyk K."/>
            <person name="Murdoch R.W."/>
            <person name="Higgins S."/>
            <person name="Loffler F."/>
        </authorList>
    </citation>
    <scope>NUCLEOTIDE SEQUENCE</scope>
</reference>
<comment type="caution">
    <text evidence="1">The sequence shown here is derived from an EMBL/GenBank/DDBJ whole genome shotgun (WGS) entry which is preliminary data.</text>
</comment>
<name>A0A645IBU1_9ZZZZ</name>
<gene>
    <name evidence="1" type="ORF">SDC9_195533</name>
</gene>
<protein>
    <submittedName>
        <fullName evidence="1">Uncharacterized protein</fullName>
    </submittedName>
</protein>
<sequence length="71" mass="8320">MEQTLYGPNGLRHRLRFAAHFDIGSPADDIDLIMLFDHPDIFIKTAEERNRLLHAVYIQNLFKHYPTTLPD</sequence>
<dbReference type="AlphaFoldDB" id="A0A645IBU1"/>
<proteinExistence type="predicted"/>